<dbReference type="Proteomes" id="UP000002640">
    <property type="component" value="Unassembled WGS sequence"/>
</dbReference>
<evidence type="ECO:0000256" key="4">
    <source>
        <dbReference type="SAM" id="Coils"/>
    </source>
</evidence>
<sequence>MDPDEFPWSNQTSLVSSLDLLEEEVLREASRHGPQWNRDKHLLVEGEPAATVPREVSRISPRKPVVVPKASGRRRPSTSRGGDHSVNNAEEESESKRKLQLENERLQQEIAQWQREVEHSRDEKLELEASFRRLDQEIGNGYHLAERKEKEIRIAELVTKNQKMSQLLERELQSHDVLRRAHTELQSDHKKLTEQVTVLNQVLDSVEAKHAELSTCHATLTASYEAAQTTIETLQCEVHVLQDKLATSDKHVQVVAEYEEKLRHWERTCRELEQKCERKTQKLTQLQKIASASQQEAQRALDRQEELEQEVRKSHDEIIQTNAAMRTMEAKLEANLKSTQHGGSQESLHRRIRHLEGELLQKNRANADLMQTCNQLLSSQKRPGTSKAALSSRNNQAMASRVAKLTSRIATLTDKLRSTEEARLDVLMQAFPFLLHRLDALQDQFAAAVESNDIIKDALEQMHDPPGMHHATPRVSGSMYLHLARDKYLMEAPYPIELLADQTAAKVLGGYTESTATITGARKKKFSPFRVAISSLKMKDKDNQQEDGGDDQTNQLVTLSADSDDASGASYLNRSKINAFLEVIQCSAARKKFKTLIVGKLAECLNKLRELAHRSASEAAAQQASIQILQREVADLQQKLKNSSASGNNDIEGGKATQQSYRTRQFLLKMVDVYAEKQQENDQRQMTFLTQPLSSDMLITSAHTGHNNSISDDRLSLADCGLQDDDVAQLLLKILVSGVRFRDIILDSNGFTDAVAQHVADFLEKSPTSVRVVSLTANKRMTRRGVDLIKWGLLRHQRVQRVEEDGNEVEDSIILRGLALARDFDVSGIATEVLRVVLPIPVHDVNGELRATTDEEIDAMTEKLRQIGFRYNIRQPAATSQEHLFPAPVSAGEYLLMPVPRLSLAGEGLSQLLVGPDRLSTLNASKYGNSRIFASSPWRLPFDERLGHKCRDIK</sequence>
<dbReference type="PANTHER" id="PTHR19354:SF2">
    <property type="entry name" value="LEUCINE-RICH REPEAT-CONTAINING PROTEIN DDB_G0290503"/>
    <property type="match status" value="1"/>
</dbReference>
<accession>G4Z3T6</accession>
<dbReference type="InterPro" id="IPR045329">
    <property type="entry name" value="LZTS"/>
</dbReference>
<feature type="region of interest" description="Disordered" evidence="5">
    <location>
        <begin position="29"/>
        <end position="98"/>
    </location>
</feature>
<name>G4Z3T6_PHYSP</name>
<dbReference type="InterPro" id="IPR032675">
    <property type="entry name" value="LRR_dom_sf"/>
</dbReference>
<keyword evidence="3 4" id="KW-0175">Coiled coil</keyword>
<dbReference type="SMR" id="G4Z3T6"/>
<dbReference type="GeneID" id="20643584"/>
<feature type="coiled-coil region" evidence="4">
    <location>
        <begin position="175"/>
        <end position="324"/>
    </location>
</feature>
<keyword evidence="7" id="KW-1185">Reference proteome</keyword>
<dbReference type="PANTHER" id="PTHR19354">
    <property type="entry name" value="ZIPPER PUTATIVE TUMOR SUPPRESSOR 2 HOMOLOG-LIKE PROTEIN-RELATED"/>
    <property type="match status" value="1"/>
</dbReference>
<evidence type="ECO:0000313" key="7">
    <source>
        <dbReference type="Proteomes" id="UP000002640"/>
    </source>
</evidence>
<dbReference type="KEGG" id="psoj:PHYSODRAFT_313313"/>
<dbReference type="Gene3D" id="3.80.10.10">
    <property type="entry name" value="Ribonuclease Inhibitor"/>
    <property type="match status" value="1"/>
</dbReference>
<dbReference type="OMA" id="WERTCRE"/>
<dbReference type="SUPFAM" id="SSF52047">
    <property type="entry name" value="RNI-like"/>
    <property type="match status" value="1"/>
</dbReference>
<organism evidence="6 7">
    <name type="scientific">Phytophthora sojae (strain P6497)</name>
    <name type="common">Soybean stem and root rot agent</name>
    <name type="synonym">Phytophthora megasperma f. sp. glycines</name>
    <dbReference type="NCBI Taxonomy" id="1094619"/>
    <lineage>
        <taxon>Eukaryota</taxon>
        <taxon>Sar</taxon>
        <taxon>Stramenopiles</taxon>
        <taxon>Oomycota</taxon>
        <taxon>Peronosporomycetes</taxon>
        <taxon>Peronosporales</taxon>
        <taxon>Peronosporaceae</taxon>
        <taxon>Phytophthora</taxon>
    </lineage>
</organism>
<evidence type="ECO:0000313" key="6">
    <source>
        <dbReference type="EMBL" id="EGZ20795.1"/>
    </source>
</evidence>
<proteinExistence type="predicted"/>
<reference evidence="6 7" key="1">
    <citation type="journal article" date="2006" name="Science">
        <title>Phytophthora genome sequences uncover evolutionary origins and mechanisms of pathogenesis.</title>
        <authorList>
            <person name="Tyler B.M."/>
            <person name="Tripathy S."/>
            <person name="Zhang X."/>
            <person name="Dehal P."/>
            <person name="Jiang R.H."/>
            <person name="Aerts A."/>
            <person name="Arredondo F.D."/>
            <person name="Baxter L."/>
            <person name="Bensasson D."/>
            <person name="Beynon J.L."/>
            <person name="Chapman J."/>
            <person name="Damasceno C.M."/>
            <person name="Dorrance A.E."/>
            <person name="Dou D."/>
            <person name="Dickerman A.W."/>
            <person name="Dubchak I.L."/>
            <person name="Garbelotto M."/>
            <person name="Gijzen M."/>
            <person name="Gordon S.G."/>
            <person name="Govers F."/>
            <person name="Grunwald N.J."/>
            <person name="Huang W."/>
            <person name="Ivors K.L."/>
            <person name="Jones R.W."/>
            <person name="Kamoun S."/>
            <person name="Krampis K."/>
            <person name="Lamour K.H."/>
            <person name="Lee M.K."/>
            <person name="McDonald W.H."/>
            <person name="Medina M."/>
            <person name="Meijer H.J."/>
            <person name="Nordberg E.K."/>
            <person name="Maclean D.J."/>
            <person name="Ospina-Giraldo M.D."/>
            <person name="Morris P.F."/>
            <person name="Phuntumart V."/>
            <person name="Putnam N.H."/>
            <person name="Rash S."/>
            <person name="Rose J.K."/>
            <person name="Sakihama Y."/>
            <person name="Salamov A.A."/>
            <person name="Savidor A."/>
            <person name="Scheuring C.F."/>
            <person name="Smith B.M."/>
            <person name="Sobral B.W."/>
            <person name="Terry A."/>
            <person name="Torto-Alalibo T.A."/>
            <person name="Win J."/>
            <person name="Xu Z."/>
            <person name="Zhang H."/>
            <person name="Grigoriev I.V."/>
            <person name="Rokhsar D.S."/>
            <person name="Boore J.L."/>
        </authorList>
    </citation>
    <scope>NUCLEOTIDE SEQUENCE [LARGE SCALE GENOMIC DNA]</scope>
    <source>
        <strain evidence="6 7">P6497</strain>
    </source>
</reference>
<feature type="coiled-coil region" evidence="4">
    <location>
        <begin position="619"/>
        <end position="646"/>
    </location>
</feature>
<dbReference type="EMBL" id="JH159153">
    <property type="protein sequence ID" value="EGZ20795.1"/>
    <property type="molecule type" value="Genomic_DNA"/>
</dbReference>
<keyword evidence="2" id="KW-0963">Cytoplasm</keyword>
<dbReference type="RefSeq" id="XP_009523512.1">
    <property type="nucleotide sequence ID" value="XM_009525217.1"/>
</dbReference>
<dbReference type="GO" id="GO:0005737">
    <property type="term" value="C:cytoplasm"/>
    <property type="evidence" value="ECO:0007669"/>
    <property type="project" value="UniProtKB-SubCell"/>
</dbReference>
<dbReference type="AlphaFoldDB" id="G4Z3T6"/>
<comment type="subcellular location">
    <subcellularLocation>
        <location evidence="1">Cytoplasm</location>
    </subcellularLocation>
</comment>
<evidence type="ECO:0000256" key="1">
    <source>
        <dbReference type="ARBA" id="ARBA00004496"/>
    </source>
</evidence>
<evidence type="ECO:0000256" key="5">
    <source>
        <dbReference type="SAM" id="MobiDB-lite"/>
    </source>
</evidence>
<feature type="compositionally biased region" description="Basic and acidic residues" evidence="5">
    <location>
        <begin position="29"/>
        <end position="44"/>
    </location>
</feature>
<dbReference type="InParanoid" id="G4Z3T6"/>
<evidence type="ECO:0000256" key="3">
    <source>
        <dbReference type="ARBA" id="ARBA00023054"/>
    </source>
</evidence>
<evidence type="ECO:0000256" key="2">
    <source>
        <dbReference type="ARBA" id="ARBA00022490"/>
    </source>
</evidence>
<protein>
    <submittedName>
        <fullName evidence="6">Uncharacterized protein</fullName>
    </submittedName>
</protein>
<gene>
    <name evidence="6" type="ORF">PHYSODRAFT_313313</name>
</gene>